<dbReference type="Proteomes" id="UP000182798">
    <property type="component" value="Unassembled WGS sequence"/>
</dbReference>
<gene>
    <name evidence="3" type="ORF">BGC33_02060</name>
    <name evidence="4" type="ORF">BGC33_02410</name>
    <name evidence="5" type="ORF">BGC33_02485</name>
    <name evidence="2" type="ORF">THERMOS_1365</name>
</gene>
<name>A0A1J5TT74_9GAMM</name>
<comment type="caution">
    <text evidence="5">The sequence shown here is derived from an EMBL/GenBank/DDBJ whole genome shotgun (WGS) entry which is preliminary data.</text>
</comment>
<feature type="chain" id="PRO_5011395645" evidence="1">
    <location>
        <begin position="20"/>
        <end position="114"/>
    </location>
</feature>
<dbReference type="EMBL" id="CAESAQ020000068">
    <property type="protein sequence ID" value="CAB5501308.1"/>
    <property type="molecule type" value="Genomic_DNA"/>
</dbReference>
<evidence type="ECO:0000313" key="4">
    <source>
        <dbReference type="EMBL" id="OIR24046.1"/>
    </source>
</evidence>
<evidence type="ECO:0000313" key="5">
    <source>
        <dbReference type="EMBL" id="OIR24072.1"/>
    </source>
</evidence>
<dbReference type="EMBL" id="MIQH01000982">
    <property type="protein sequence ID" value="OIR23918.1"/>
    <property type="molecule type" value="Genomic_DNA"/>
</dbReference>
<sequence>MKKNILFLLFLAFSSVTFSDSKFFDKKYEDTQQGTIFLSIERYKDSGLKSFVTTCKTRLECYKKIQWGIKTGKFIYCKKATMIINNRIVWGIDFEHNAVWRARQQRKIWGDEDF</sequence>
<feature type="signal peptide" evidence="1">
    <location>
        <begin position="1"/>
        <end position="19"/>
    </location>
</feature>
<dbReference type="AlphaFoldDB" id="A0A1J5TT74"/>
<protein>
    <submittedName>
        <fullName evidence="5">Uncharacterized protein</fullName>
    </submittedName>
</protein>
<reference evidence="5" key="2">
    <citation type="journal article" date="2017" name="Stand. Genomic Sci.">
        <title>Genome sequence of the sulfur-oxidizing Bathymodiolus thermophilus gill endosymbiont.</title>
        <authorList>
            <person name="Ponnudurai R."/>
            <person name="Sayavedra L."/>
            <person name="Kleiner M."/>
            <person name="Heiden S.E."/>
            <person name="Thurmer A."/>
            <person name="Felbeck H."/>
            <person name="Schluter R."/>
            <person name="Sievert S.M."/>
            <person name="Daniel R."/>
            <person name="Schweder T."/>
            <person name="Markert S."/>
        </authorList>
    </citation>
    <scope>NUCLEOTIDE SEQUENCE</scope>
    <source>
        <strain evidence="5">BAT/CrabSpa'14</strain>
    </source>
</reference>
<dbReference type="RefSeq" id="WP_071565021.1">
    <property type="nucleotide sequence ID" value="NZ_CAESAQ020000068.1"/>
</dbReference>
<evidence type="ECO:0000313" key="3">
    <source>
        <dbReference type="EMBL" id="OIR23918.1"/>
    </source>
</evidence>
<proteinExistence type="predicted"/>
<reference evidence="2 7" key="3">
    <citation type="submission" date="2020-05" db="EMBL/GenBank/DDBJ databases">
        <authorList>
            <person name="Petersen J."/>
            <person name="Sayavedra L."/>
        </authorList>
    </citation>
    <scope>NUCLEOTIDE SEQUENCE [LARGE SCALE GENOMIC DNA]</scope>
    <source>
        <strain evidence="2">B thermophilus SOXS</strain>
    </source>
</reference>
<keyword evidence="1" id="KW-0732">Signal</keyword>
<evidence type="ECO:0000313" key="7">
    <source>
        <dbReference type="Proteomes" id="UP000643672"/>
    </source>
</evidence>
<dbReference type="Proteomes" id="UP000643672">
    <property type="component" value="Unassembled WGS sequence"/>
</dbReference>
<accession>A0A1J5TT74</accession>
<evidence type="ECO:0000313" key="2">
    <source>
        <dbReference type="EMBL" id="CAB5501308.1"/>
    </source>
</evidence>
<keyword evidence="7" id="KW-1185">Reference proteome</keyword>
<dbReference type="OrthoDB" id="7084339at2"/>
<evidence type="ECO:0000313" key="6">
    <source>
        <dbReference type="Proteomes" id="UP000182798"/>
    </source>
</evidence>
<evidence type="ECO:0000256" key="1">
    <source>
        <dbReference type="SAM" id="SignalP"/>
    </source>
</evidence>
<dbReference type="EMBL" id="MIQH01000887">
    <property type="protein sequence ID" value="OIR24046.1"/>
    <property type="molecule type" value="Genomic_DNA"/>
</dbReference>
<dbReference type="EMBL" id="MIQH01000872">
    <property type="protein sequence ID" value="OIR24072.1"/>
    <property type="molecule type" value="Genomic_DNA"/>
</dbReference>
<organism evidence="5 6">
    <name type="scientific">Bathymodiolus thermophilus thioautotrophic gill symbiont</name>
    <dbReference type="NCBI Taxonomy" id="2360"/>
    <lineage>
        <taxon>Bacteria</taxon>
        <taxon>Pseudomonadati</taxon>
        <taxon>Pseudomonadota</taxon>
        <taxon>Gammaproteobacteria</taxon>
        <taxon>sulfur-oxidizing symbionts</taxon>
    </lineage>
</organism>
<reference evidence="6" key="1">
    <citation type="submission" date="2016-09" db="EMBL/GenBank/DDBJ databases">
        <title>Genome Sequence of Bathymodiolus thermophilus sulfur-oxidizing gill endosymbiont.</title>
        <authorList>
            <person name="Ponnudurai R."/>
            <person name="Kleiner M."/>
            <person name="Sayavedra L."/>
            <person name="Thuermer A."/>
            <person name="Felbeck H."/>
            <person name="Schlueter R."/>
            <person name="Schweder T."/>
            <person name="Markert S."/>
        </authorList>
    </citation>
    <scope>NUCLEOTIDE SEQUENCE [LARGE SCALE GENOMIC DNA]</scope>
    <source>
        <strain evidence="6">BAT/CrabSpa'14</strain>
    </source>
</reference>